<dbReference type="Proteomes" id="UP000422644">
    <property type="component" value="Chromosome"/>
</dbReference>
<evidence type="ECO:0000313" key="3">
    <source>
        <dbReference type="Proteomes" id="UP000422644"/>
    </source>
</evidence>
<accession>A0A510K3A5</accession>
<proteinExistence type="inferred from homology"/>
<organism evidence="2 3">
    <name type="scientific">Leptotrichia trevisanii</name>
    <dbReference type="NCBI Taxonomy" id="109328"/>
    <lineage>
        <taxon>Bacteria</taxon>
        <taxon>Fusobacteriati</taxon>
        <taxon>Fusobacteriota</taxon>
        <taxon>Fusobacteriia</taxon>
        <taxon>Fusobacteriales</taxon>
        <taxon>Leptotrichiaceae</taxon>
        <taxon>Leptotrichia</taxon>
    </lineage>
</organism>
<reference evidence="2 3" key="1">
    <citation type="submission" date="2019-07" db="EMBL/GenBank/DDBJ databases">
        <title>Complete Genome Sequence of Leptotrichia trevisanii Strain JMUB3870.</title>
        <authorList>
            <person name="Watanabe S."/>
            <person name="Cui L."/>
        </authorList>
    </citation>
    <scope>NUCLEOTIDE SEQUENCE [LARGE SCALE GENOMIC DNA]</scope>
    <source>
        <strain evidence="2 3">JMUB3870</strain>
    </source>
</reference>
<dbReference type="Pfam" id="PF06782">
    <property type="entry name" value="UPF0236"/>
    <property type="match status" value="1"/>
</dbReference>
<dbReference type="AlphaFoldDB" id="A0A510K3A5"/>
<keyword evidence="3" id="KW-1185">Reference proteome</keyword>
<dbReference type="InterPro" id="IPR009620">
    <property type="entry name" value="UPF0236"/>
</dbReference>
<name>A0A510K3A5_9FUSO</name>
<gene>
    <name evidence="2" type="ORF">JMUB3870_1797</name>
</gene>
<evidence type="ECO:0000256" key="1">
    <source>
        <dbReference type="ARBA" id="ARBA00006539"/>
    </source>
</evidence>
<protein>
    <submittedName>
        <fullName evidence="2">Uncharacterized protein</fullName>
    </submittedName>
</protein>
<sequence length="127" mass="15096">MVSIHRGIEEICRDRNKLIDKHTIMFPTSVPLEEVSEYVLNYLEKRYNMDKKKLIVNSDGGIWIDSFVGELRIYNPIHIYDKFHLVKAIVEISKKDKEISKIFTGGLRKITLQNLKIFMRISRKRRM</sequence>
<evidence type="ECO:0000313" key="2">
    <source>
        <dbReference type="EMBL" id="BBM45677.1"/>
    </source>
</evidence>
<comment type="similarity">
    <text evidence="1">Belongs to the UPF0236 family.</text>
</comment>
<dbReference type="EMBL" id="AP019831">
    <property type="protein sequence ID" value="BBM45677.1"/>
    <property type="molecule type" value="Genomic_DNA"/>
</dbReference>